<keyword evidence="4 7" id="KW-0133">Cell shape</keyword>
<dbReference type="Gene3D" id="2.40.440.10">
    <property type="entry name" value="L,D-transpeptidase catalytic domain-like"/>
    <property type="match status" value="1"/>
</dbReference>
<keyword evidence="6 7" id="KW-0961">Cell wall biogenesis/degradation</keyword>
<dbReference type="Pfam" id="PF20142">
    <property type="entry name" value="Scaffold"/>
    <property type="match status" value="1"/>
</dbReference>
<evidence type="ECO:0000256" key="1">
    <source>
        <dbReference type="ARBA" id="ARBA00004752"/>
    </source>
</evidence>
<dbReference type="RefSeq" id="WP_260902563.1">
    <property type="nucleotide sequence ID" value="NZ_JAOCZP010000003.1"/>
</dbReference>
<gene>
    <name evidence="10" type="ORF">N5A92_10770</name>
</gene>
<dbReference type="Pfam" id="PF03734">
    <property type="entry name" value="YkuD"/>
    <property type="match status" value="1"/>
</dbReference>
<comment type="caution">
    <text evidence="10">The sequence shown here is derived from an EMBL/GenBank/DDBJ whole genome shotgun (WGS) entry which is preliminary data.</text>
</comment>
<feature type="signal peptide" evidence="8">
    <location>
        <begin position="1"/>
        <end position="29"/>
    </location>
</feature>
<dbReference type="PANTHER" id="PTHR41533:SF2">
    <property type="entry name" value="BLR7131 PROTEIN"/>
    <property type="match status" value="1"/>
</dbReference>
<evidence type="ECO:0000256" key="3">
    <source>
        <dbReference type="ARBA" id="ARBA00022679"/>
    </source>
</evidence>
<feature type="active site" description="Proton donor/acceptor" evidence="7">
    <location>
        <position position="517"/>
    </location>
</feature>
<evidence type="ECO:0000256" key="6">
    <source>
        <dbReference type="ARBA" id="ARBA00023316"/>
    </source>
</evidence>
<keyword evidence="11" id="KW-1185">Reference proteome</keyword>
<keyword evidence="8" id="KW-0732">Signal</keyword>
<dbReference type="InterPro" id="IPR052905">
    <property type="entry name" value="LD-transpeptidase_YkuD-like"/>
</dbReference>
<organism evidence="10 11">
    <name type="scientific">Chelativorans salis</name>
    <dbReference type="NCBI Taxonomy" id="2978478"/>
    <lineage>
        <taxon>Bacteria</taxon>
        <taxon>Pseudomonadati</taxon>
        <taxon>Pseudomonadota</taxon>
        <taxon>Alphaproteobacteria</taxon>
        <taxon>Hyphomicrobiales</taxon>
        <taxon>Phyllobacteriaceae</taxon>
        <taxon>Chelativorans</taxon>
    </lineage>
</organism>
<dbReference type="InterPro" id="IPR038063">
    <property type="entry name" value="Transpep_catalytic_dom"/>
</dbReference>
<dbReference type="PANTHER" id="PTHR41533">
    <property type="entry name" value="L,D-TRANSPEPTIDASE HI_1667-RELATED"/>
    <property type="match status" value="1"/>
</dbReference>
<evidence type="ECO:0000256" key="2">
    <source>
        <dbReference type="ARBA" id="ARBA00005992"/>
    </source>
</evidence>
<dbReference type="InterPro" id="IPR005490">
    <property type="entry name" value="LD_TPept_cat_dom"/>
</dbReference>
<feature type="active site" description="Nucleophile" evidence="7">
    <location>
        <position position="536"/>
    </location>
</feature>
<evidence type="ECO:0000256" key="4">
    <source>
        <dbReference type="ARBA" id="ARBA00022960"/>
    </source>
</evidence>
<comment type="pathway">
    <text evidence="1 7">Cell wall biogenesis; peptidoglycan biosynthesis.</text>
</comment>
<dbReference type="EMBL" id="JAOCZP010000003">
    <property type="protein sequence ID" value="MCT7375512.1"/>
    <property type="molecule type" value="Genomic_DNA"/>
</dbReference>
<evidence type="ECO:0000259" key="9">
    <source>
        <dbReference type="PROSITE" id="PS52029"/>
    </source>
</evidence>
<dbReference type="PROSITE" id="PS52029">
    <property type="entry name" value="LD_TPASE"/>
    <property type="match status" value="1"/>
</dbReference>
<keyword evidence="5 7" id="KW-0573">Peptidoglycan synthesis</keyword>
<reference evidence="10 11" key="1">
    <citation type="submission" date="2022-09" db="EMBL/GenBank/DDBJ databases">
        <title>Chelativorans salina sp. nov., a novel slightly halophilic bacterium isolated from a saline lake sediment enrichment.</title>
        <authorList>
            <person name="Gao L."/>
            <person name="Fang B.-Z."/>
            <person name="Li W.-J."/>
        </authorList>
    </citation>
    <scope>NUCLEOTIDE SEQUENCE [LARGE SCALE GENOMIC DNA]</scope>
    <source>
        <strain evidence="10 11">EGI FJ00035</strain>
    </source>
</reference>
<proteinExistence type="inferred from homology"/>
<keyword evidence="3" id="KW-0808">Transferase</keyword>
<feature type="chain" id="PRO_5047215276" evidence="8">
    <location>
        <begin position="30"/>
        <end position="620"/>
    </location>
</feature>
<dbReference type="CDD" id="cd16913">
    <property type="entry name" value="YkuD_like"/>
    <property type="match status" value="1"/>
</dbReference>
<evidence type="ECO:0000313" key="10">
    <source>
        <dbReference type="EMBL" id="MCT7375512.1"/>
    </source>
</evidence>
<comment type="similarity">
    <text evidence="2">Belongs to the YkuD family.</text>
</comment>
<name>A0ABT2LM45_9HYPH</name>
<accession>A0ABT2LM45</accession>
<dbReference type="InterPro" id="IPR045380">
    <property type="entry name" value="LD_TPept_scaffold_dom"/>
</dbReference>
<evidence type="ECO:0000256" key="5">
    <source>
        <dbReference type="ARBA" id="ARBA00022984"/>
    </source>
</evidence>
<evidence type="ECO:0000256" key="7">
    <source>
        <dbReference type="PROSITE-ProRule" id="PRU01373"/>
    </source>
</evidence>
<evidence type="ECO:0000313" key="11">
    <source>
        <dbReference type="Proteomes" id="UP001320831"/>
    </source>
</evidence>
<sequence>MTMKLAKRGGLSILALAVALTGTASSASAEQNLFDILFGNRATRQRVQEPPRQATAPAPRVAAPKISAPSFYNYRPEAPVKVDFAALTVALEQEDGEKRAASSPFVEALDGLAGFELLAEKEIAEALVTHYERNPAFIWVEGTGPNGKADAVLRVLNDAAAFGLSETDYAVNVPLAASAVLDTPAGRRQALIRLEMALSARALRYARDARLGRVDPNKLSGYHDFPKKPLVEAAVLEVLAGAKKPADYLESLHPQNTLYAALRKELKALRASAEKEIVVDTDTFVRPGSSHPEFPKILQIIERDANPAFRAEHGEVLVAHAGSETYAQELVPVVKAAQKLHDLNPDGIIGRRTVGALAGESKQARIEKVLLALERLRWHPSHLGSRRVMINAASFTATYLEGDRETLSMRVVVGKPSNQTSFFHDEIEYVEFNPYWGVPRSILVNEKLPKLRRDPGYLDRAGYEVTDSRGRRVSSASVNWNRYGTNIPFSVRQPPGPKNALGELKIMFPNKHSIYMHDTPAKDLFSRDTRAYSHGCVRLQDPRAMAAAVLGTSVDEIGREVGKGRNARRDAPQKIPVYVGYFTAWPEAAGEVTYHADIYGRDDNLRKALAKVEETRAPGS</sequence>
<dbReference type="Proteomes" id="UP001320831">
    <property type="component" value="Unassembled WGS sequence"/>
</dbReference>
<dbReference type="SUPFAM" id="SSF141523">
    <property type="entry name" value="L,D-transpeptidase catalytic domain-like"/>
    <property type="match status" value="1"/>
</dbReference>
<protein>
    <submittedName>
        <fullName evidence="10">L,D-transpeptidase family protein</fullName>
    </submittedName>
</protein>
<evidence type="ECO:0000256" key="8">
    <source>
        <dbReference type="SAM" id="SignalP"/>
    </source>
</evidence>
<feature type="domain" description="L,D-TPase catalytic" evidence="9">
    <location>
        <begin position="386"/>
        <end position="557"/>
    </location>
</feature>